<comment type="subcellular location">
    <subcellularLocation>
        <location evidence="1">Cytoplasm</location>
    </subcellularLocation>
</comment>
<evidence type="ECO:0000313" key="7">
    <source>
        <dbReference type="VGNC" id="VGNC:58205"/>
    </source>
</evidence>
<dbReference type="RefSeq" id="XP_023481596.2">
    <property type="nucleotide sequence ID" value="XM_023625828.2"/>
</dbReference>
<name>A0A3Q2LF88_HORSE</name>
<dbReference type="STRING" id="9796.ENSECAP00000039329"/>
<dbReference type="Proteomes" id="UP000002281">
    <property type="component" value="Chromosome 21"/>
</dbReference>
<dbReference type="GeneID" id="100070247"/>
<dbReference type="InterPro" id="IPR023236">
    <property type="entry name" value="OTULINL"/>
</dbReference>
<evidence type="ECO:0000256" key="3">
    <source>
        <dbReference type="ARBA" id="ARBA00022490"/>
    </source>
</evidence>
<gene>
    <name evidence="5 7" type="primary">OTULINL</name>
</gene>
<dbReference type="PRINTS" id="PR02055">
    <property type="entry name" value="PROTEINF105"/>
</dbReference>
<reference evidence="5" key="3">
    <citation type="submission" date="2025-09" db="UniProtKB">
        <authorList>
            <consortium name="Ensembl"/>
        </authorList>
    </citation>
    <scope>IDENTIFICATION</scope>
    <source>
        <strain evidence="5">Thoroughbred</strain>
    </source>
</reference>
<dbReference type="Ensembl" id="ENSECAT00000038742.2">
    <property type="protein sequence ID" value="ENSECAP00000039329.2"/>
    <property type="gene ID" value="ENSECAG00000017059.4"/>
</dbReference>
<evidence type="ECO:0000313" key="6">
    <source>
        <dbReference type="Proteomes" id="UP000002281"/>
    </source>
</evidence>
<evidence type="ECO:0000256" key="4">
    <source>
        <dbReference type="SAM" id="MobiDB-lite"/>
    </source>
</evidence>
<accession>A0A3Q2LF88</accession>
<feature type="compositionally biased region" description="Pro residues" evidence="4">
    <location>
        <begin position="30"/>
        <end position="40"/>
    </location>
</feature>
<keyword evidence="6" id="KW-1185">Reference proteome</keyword>
<dbReference type="CTD" id="54491"/>
<comment type="similarity">
    <text evidence="2">Belongs to the peptidase C65 family. Otulin subfamily.</text>
</comment>
<dbReference type="PANTHER" id="PTHR33662">
    <property type="entry name" value="OTU DEUBIQUITINASE WITH LINEAR LINKAGE-SPECIFICITY A-RELATED"/>
    <property type="match status" value="1"/>
</dbReference>
<feature type="region of interest" description="Disordered" evidence="4">
    <location>
        <begin position="1"/>
        <end position="128"/>
    </location>
</feature>
<dbReference type="GeneTree" id="ENSGT00390000009802"/>
<dbReference type="Pfam" id="PF16218">
    <property type="entry name" value="Peptidase_C101"/>
    <property type="match status" value="1"/>
</dbReference>
<reference evidence="5" key="2">
    <citation type="submission" date="2025-08" db="UniProtKB">
        <authorList>
            <consortium name="Ensembl"/>
        </authorList>
    </citation>
    <scope>IDENTIFICATION</scope>
    <source>
        <strain evidence="5">Thoroughbred</strain>
    </source>
</reference>
<dbReference type="PANTHER" id="PTHR33662:SF1">
    <property type="entry name" value="INACTIVE UBIQUITIN THIOESTERASE OTULINL"/>
    <property type="match status" value="1"/>
</dbReference>
<dbReference type="GO" id="GO:0005635">
    <property type="term" value="C:nuclear envelope"/>
    <property type="evidence" value="ECO:0007669"/>
    <property type="project" value="Ensembl"/>
</dbReference>
<dbReference type="Bgee" id="ENSECAG00000017059">
    <property type="expression patterns" value="Expressed in leukocyte and 23 other cell types or tissues"/>
</dbReference>
<reference evidence="5 6" key="1">
    <citation type="journal article" date="2009" name="Science">
        <title>Genome sequence, comparative analysis, and population genetics of the domestic horse.</title>
        <authorList>
            <consortium name="Broad Institute Genome Sequencing Platform"/>
            <consortium name="Broad Institute Whole Genome Assembly Team"/>
            <person name="Wade C.M."/>
            <person name="Giulotto E."/>
            <person name="Sigurdsson S."/>
            <person name="Zoli M."/>
            <person name="Gnerre S."/>
            <person name="Imsland F."/>
            <person name="Lear T.L."/>
            <person name="Adelson D.L."/>
            <person name="Bailey E."/>
            <person name="Bellone R.R."/>
            <person name="Bloecker H."/>
            <person name="Distl O."/>
            <person name="Edgar R.C."/>
            <person name="Garber M."/>
            <person name="Leeb T."/>
            <person name="Mauceli E."/>
            <person name="MacLeod J.N."/>
            <person name="Penedo M.C.T."/>
            <person name="Raison J.M."/>
            <person name="Sharpe T."/>
            <person name="Vogel J."/>
            <person name="Andersson L."/>
            <person name="Antczak D.F."/>
            <person name="Biagi T."/>
            <person name="Binns M.M."/>
            <person name="Chowdhary B.P."/>
            <person name="Coleman S.J."/>
            <person name="Della Valle G."/>
            <person name="Fryc S."/>
            <person name="Guerin G."/>
            <person name="Hasegawa T."/>
            <person name="Hill E.W."/>
            <person name="Jurka J."/>
            <person name="Kiialainen A."/>
            <person name="Lindgren G."/>
            <person name="Liu J."/>
            <person name="Magnani E."/>
            <person name="Mickelson J.R."/>
            <person name="Murray J."/>
            <person name="Nergadze S.G."/>
            <person name="Onofrio R."/>
            <person name="Pedroni S."/>
            <person name="Piras M.F."/>
            <person name="Raudsepp T."/>
            <person name="Rocchi M."/>
            <person name="Roeed K.H."/>
            <person name="Ryder O.A."/>
            <person name="Searle S."/>
            <person name="Skow L."/>
            <person name="Swinburne J.E."/>
            <person name="Syvaenen A.C."/>
            <person name="Tozaki T."/>
            <person name="Valberg S.J."/>
            <person name="Vaudin M."/>
            <person name="White J.R."/>
            <person name="Zody M.C."/>
            <person name="Lander E.S."/>
            <person name="Lindblad-Toh K."/>
        </authorList>
    </citation>
    <scope>NUCLEOTIDE SEQUENCE [LARGE SCALE GENOMIC DNA]</scope>
    <source>
        <strain evidence="5 6">Thoroughbred</strain>
    </source>
</reference>
<dbReference type="PaxDb" id="9796-ENSECAP00000039329"/>
<sequence>MIPEKPRLDGPSILPRPRADPGGRSRRLPEAPPIPTPGPARPRRGLPLAAQRVTRPPGARGGSAAGRPRPAPPAPPALARRGEASPGAGGRRLRASPQRAAGMAAPRSPPRARERERPGAPATGNDQVHAWTLVTSQALDTAWRIAKGSVMLAVSFLVAALCYFKRLHLYLGRRLKWWIGYLQRKFKRNLSVEAEVDLLSYCAREWKGETPRAKLMRKAYEELFWRRRIKCVRQVKRDNYDALRSVLFQIFSQGLSFPSWMKEKDIVKLPEKLLFSQGCNWIQQYSFGPEKYTGSNVFGKLRKCVELLKTQWTEFSGIKDYHKRGSMCNILFSNAILEYKLYEALKFIMLYQVTEVYEQMKTKKVIPSLFRLLFSRETSSDPLSFMMNHLNSVGDTCGLEQIDMFILGYSLEVKIKVFRLFKFNSRDFEVCYPEEPLREWPEISLLTENDRHYHIPVF</sequence>
<feature type="compositionally biased region" description="Low complexity" evidence="4">
    <location>
        <begin position="45"/>
        <end position="58"/>
    </location>
</feature>
<protein>
    <submittedName>
        <fullName evidence="5">OTU deubiquitinase with linear linkage specificity like</fullName>
    </submittedName>
</protein>
<dbReference type="InParanoid" id="A0A3Q2LF88"/>
<organism evidence="5 6">
    <name type="scientific">Equus caballus</name>
    <name type="common">Horse</name>
    <dbReference type="NCBI Taxonomy" id="9796"/>
    <lineage>
        <taxon>Eukaryota</taxon>
        <taxon>Metazoa</taxon>
        <taxon>Chordata</taxon>
        <taxon>Craniata</taxon>
        <taxon>Vertebrata</taxon>
        <taxon>Euteleostomi</taxon>
        <taxon>Mammalia</taxon>
        <taxon>Eutheria</taxon>
        <taxon>Laurasiatheria</taxon>
        <taxon>Perissodactyla</taxon>
        <taxon>Equidae</taxon>
        <taxon>Equus</taxon>
    </lineage>
</organism>
<dbReference type="CDD" id="cd22798">
    <property type="entry name" value="OTU_OTULL"/>
    <property type="match status" value="1"/>
</dbReference>
<evidence type="ECO:0000313" key="5">
    <source>
        <dbReference type="Ensembl" id="ENSECAP00000039329.2"/>
    </source>
</evidence>
<keyword evidence="3" id="KW-0963">Cytoplasm</keyword>
<proteinExistence type="inferred from homology"/>
<evidence type="ECO:0000256" key="2">
    <source>
        <dbReference type="ARBA" id="ARBA00010267"/>
    </source>
</evidence>
<dbReference type="InterPro" id="IPR023235">
    <property type="entry name" value="FAM105"/>
</dbReference>
<dbReference type="VGNC" id="VGNC:58205">
    <property type="gene designation" value="OTULINL"/>
</dbReference>
<evidence type="ECO:0000256" key="1">
    <source>
        <dbReference type="ARBA" id="ARBA00004496"/>
    </source>
</evidence>
<dbReference type="PRINTS" id="PR02056">
    <property type="entry name" value="PROTEINF105A"/>
</dbReference>
<dbReference type="AlphaFoldDB" id="A0A3Q2LF88"/>
<dbReference type="GO" id="GO:0098554">
    <property type="term" value="C:cytoplasmic side of endoplasmic reticulum membrane"/>
    <property type="evidence" value="ECO:0007669"/>
    <property type="project" value="Ensembl"/>
</dbReference>
<feature type="compositionally biased region" description="Basic and acidic residues" evidence="4">
    <location>
        <begin position="17"/>
        <end position="29"/>
    </location>
</feature>